<feature type="repeat" description="TPR" evidence="3">
    <location>
        <begin position="355"/>
        <end position="388"/>
    </location>
</feature>
<evidence type="ECO:0000313" key="6">
    <source>
        <dbReference type="Proteomes" id="UP001138686"/>
    </source>
</evidence>
<reference evidence="5" key="1">
    <citation type="submission" date="2021-07" db="EMBL/GenBank/DDBJ databases">
        <title>Aureisphaera sp. CAU 1614 isolated from sea sediment.</title>
        <authorList>
            <person name="Kim W."/>
        </authorList>
    </citation>
    <scope>NUCLEOTIDE SEQUENCE</scope>
    <source>
        <strain evidence="5">CAU 1614</strain>
    </source>
</reference>
<dbReference type="InterPro" id="IPR019734">
    <property type="entry name" value="TPR_rpt"/>
</dbReference>
<comment type="similarity">
    <text evidence="1">Belongs to the esterase D family.</text>
</comment>
<dbReference type="PANTHER" id="PTHR40841:SF2">
    <property type="entry name" value="SIDEROPHORE-DEGRADING ESTERASE (EUROFUNG)"/>
    <property type="match status" value="1"/>
</dbReference>
<sequence length="406" mass="45958">MRTKIIKRLMPIAIMVLGYCQLNAQLANTIDMTEDGQLLGLGTQHIYKSKILDEDRPIIISLPIGYETSNANYPVLYVLDGLGNIKHTVATAELLAESGLISPLIIVGIQSMDRAKDLTPSKAGEGVYGGAGGAGIPQSGGAPLFLKFLEEELIPYVETTYRTHPFRILEGHSFGGLFSTFVLMQSPDLFDAFIIQAPALWWNNEEMIETAKTFYMANFSLNKTVYFGIGGDDGWGMRQELKRYVEVVNKNTPHGFRWKHEEVGDEDHNQARLLLNYHGLRFIFSDLKNTKFTIENFDRTTFLKDEQNLISQYGEMTRRPAMDYVKLYAGLDEKGETTDAIVVLKRATEAYPKYVGLLNNLAKLYEKVNQIQRAISTYEEAIKVSKKYKLGYEEGYQLEIDRLEKN</sequence>
<evidence type="ECO:0000313" key="5">
    <source>
        <dbReference type="EMBL" id="MBW2936784.1"/>
    </source>
</evidence>
<proteinExistence type="inferred from homology"/>
<keyword evidence="4" id="KW-0732">Signal</keyword>
<keyword evidence="2 5" id="KW-0378">Hydrolase</keyword>
<comment type="caution">
    <text evidence="5">The sequence shown here is derived from an EMBL/GenBank/DDBJ whole genome shotgun (WGS) entry which is preliminary data.</text>
</comment>
<dbReference type="Pfam" id="PF00756">
    <property type="entry name" value="Esterase"/>
    <property type="match status" value="1"/>
</dbReference>
<evidence type="ECO:0000256" key="3">
    <source>
        <dbReference type="PROSITE-ProRule" id="PRU00339"/>
    </source>
</evidence>
<accession>A0A9X1JUF4</accession>
<dbReference type="PROSITE" id="PS50005">
    <property type="entry name" value="TPR"/>
    <property type="match status" value="1"/>
</dbReference>
<evidence type="ECO:0000256" key="1">
    <source>
        <dbReference type="ARBA" id="ARBA00005622"/>
    </source>
</evidence>
<dbReference type="InterPro" id="IPR000801">
    <property type="entry name" value="Esterase-like"/>
</dbReference>
<organism evidence="5 6">
    <name type="scientific">Halomarinibacterium sedimenti</name>
    <dbReference type="NCBI Taxonomy" id="2857106"/>
    <lineage>
        <taxon>Bacteria</taxon>
        <taxon>Pseudomonadati</taxon>
        <taxon>Bacteroidota</taxon>
        <taxon>Flavobacteriia</taxon>
        <taxon>Flavobacteriales</taxon>
        <taxon>Flavobacteriaceae</taxon>
        <taxon>Halomarinibacterium</taxon>
    </lineage>
</organism>
<gene>
    <name evidence="5" type="ORF">KXJ69_01620</name>
</gene>
<name>A0A9X1JUF4_9FLAO</name>
<dbReference type="GO" id="GO:0016788">
    <property type="term" value="F:hydrolase activity, acting on ester bonds"/>
    <property type="evidence" value="ECO:0007669"/>
    <property type="project" value="TreeGrafter"/>
</dbReference>
<keyword evidence="3" id="KW-0802">TPR repeat</keyword>
<evidence type="ECO:0000256" key="4">
    <source>
        <dbReference type="SAM" id="SignalP"/>
    </source>
</evidence>
<dbReference type="Proteomes" id="UP001138686">
    <property type="component" value="Unassembled WGS sequence"/>
</dbReference>
<dbReference type="InterPro" id="IPR052558">
    <property type="entry name" value="Siderophore_Hydrolase_D"/>
</dbReference>
<dbReference type="PANTHER" id="PTHR40841">
    <property type="entry name" value="SIDEROPHORE TRIACETYLFUSARININE C ESTERASE"/>
    <property type="match status" value="1"/>
</dbReference>
<feature type="signal peptide" evidence="4">
    <location>
        <begin position="1"/>
        <end position="24"/>
    </location>
</feature>
<evidence type="ECO:0000256" key="2">
    <source>
        <dbReference type="ARBA" id="ARBA00022801"/>
    </source>
</evidence>
<protein>
    <submittedName>
        <fullName evidence="5">Alpha/beta hydrolase</fullName>
    </submittedName>
</protein>
<dbReference type="RefSeq" id="WP_219050620.1">
    <property type="nucleotide sequence ID" value="NZ_JAHWDP010000001.1"/>
</dbReference>
<dbReference type="EMBL" id="JAHWDP010000001">
    <property type="protein sequence ID" value="MBW2936784.1"/>
    <property type="molecule type" value="Genomic_DNA"/>
</dbReference>
<feature type="chain" id="PRO_5040759396" evidence="4">
    <location>
        <begin position="25"/>
        <end position="406"/>
    </location>
</feature>
<dbReference type="AlphaFoldDB" id="A0A9X1JUF4"/>
<keyword evidence="6" id="KW-1185">Reference proteome</keyword>